<feature type="compositionally biased region" description="Low complexity" evidence="1">
    <location>
        <begin position="301"/>
        <end position="319"/>
    </location>
</feature>
<reference evidence="2" key="1">
    <citation type="submission" date="2014-09" db="EMBL/GenBank/DDBJ databases">
        <title>Complete genome sequence of a novel Alphapartitivirus infecting Rhizoctonia solani AG-4 HG III isolate SM03.</title>
        <authorList>
            <person name="Li Y."/>
            <person name="Yang G."/>
            <person name="Mo X."/>
        </authorList>
    </citation>
    <scope>NUCLEOTIDE SEQUENCE</scope>
    <source>
        <strain evidence="2">SM03</strain>
    </source>
</reference>
<feature type="region of interest" description="Disordered" evidence="1">
    <location>
        <begin position="301"/>
        <end position="321"/>
    </location>
</feature>
<feature type="region of interest" description="Disordered" evidence="1">
    <location>
        <begin position="36"/>
        <end position="76"/>
    </location>
</feature>
<protein>
    <submittedName>
        <fullName evidence="2">Coat protein</fullName>
    </submittedName>
</protein>
<keyword evidence="2" id="KW-0946">Virion</keyword>
<accession>A0A0B5D6L2</accession>
<dbReference type="GO" id="GO:0019028">
    <property type="term" value="C:viral capsid"/>
    <property type="evidence" value="ECO:0007669"/>
    <property type="project" value="UniProtKB-KW"/>
</dbReference>
<name>A0A0B5D6L2_9VIRU</name>
<organism evidence="2">
    <name type="scientific">Rhizoctonia solani partitivirus SM03</name>
    <dbReference type="NCBI Taxonomy" id="2854390"/>
    <lineage>
        <taxon>Viruses</taxon>
        <taxon>Riboviria</taxon>
        <taxon>Orthornavirae</taxon>
        <taxon>Pisuviricota</taxon>
        <taxon>Duplopiviricetes</taxon>
        <taxon>Durnavirales</taxon>
        <taxon>Partitiviridae</taxon>
        <taxon>Alphapartitivirus</taxon>
    </lineage>
</organism>
<proteinExistence type="predicted"/>
<dbReference type="EMBL" id="KM657431">
    <property type="protein sequence ID" value="AJE29743.1"/>
    <property type="molecule type" value="Genomic_RNA"/>
</dbReference>
<evidence type="ECO:0000313" key="2">
    <source>
        <dbReference type="EMBL" id="AJE29743.1"/>
    </source>
</evidence>
<keyword evidence="2" id="KW-0167">Capsid protein</keyword>
<evidence type="ECO:0000256" key="1">
    <source>
        <dbReference type="SAM" id="MobiDB-lite"/>
    </source>
</evidence>
<sequence length="548" mass="60280">MSKIESFLNGSSGWADLNEADLREYLAAQKQREAEIKSLSSKPGETKDAIGSRAVVEQARNDAKNPPGKSKMSYEPKAPRYSFEDKTASNRLREVIGPDPFAEIKSFGENLYVPDASYYAKIGDETDKVMINTPKFVDAAQGYHKLFSRMYRTQLFYLQTFEAQKHAGILDTTLETYYDAFMRRLPRESWPVPGPDVNFLSSLTTSSSGVYGYGSITPWLPANPSLDTAAYPAFFASMNAVSRIPNMRLLADEAYNYIGALTEVTDLNATAQRNFSRFFSIGQTTHTRAYFLHRPNGSDPFSTTAGTGPGASAGVAPTSPRDRGTYNSNFGNTHRANLCSPFLLTNPSSTTRAVQVTYANADELFELMHGFNGNPTESWNSHLLWTNTQFWSAIQSMMALYCRHLSASTTLDQISPVGVTTSHVIVRAHTPLNPGAQTGRFVPADTDWSIQADVYNRDLPGSARVDALTCPVNISRIDPTGSGITRNAGIAARANPLTFEGNRAGGPYWYKLKPVLHVAHLEPHLGYSSIISSVYHSQTPLRSTIPEA</sequence>